<protein>
    <submittedName>
        <fullName evidence="2">Uncharacterized protein</fullName>
    </submittedName>
</protein>
<dbReference type="InParanoid" id="A0A2J7PJL1"/>
<accession>A0A2J7PJL1</accession>
<comment type="caution">
    <text evidence="2">The sequence shown here is derived from an EMBL/GenBank/DDBJ whole genome shotgun (WGS) entry which is preliminary data.</text>
</comment>
<dbReference type="Proteomes" id="UP000235965">
    <property type="component" value="Unassembled WGS sequence"/>
</dbReference>
<feature type="compositionally biased region" description="Polar residues" evidence="1">
    <location>
        <begin position="250"/>
        <end position="266"/>
    </location>
</feature>
<evidence type="ECO:0000313" key="3">
    <source>
        <dbReference type="Proteomes" id="UP000235965"/>
    </source>
</evidence>
<feature type="compositionally biased region" description="Polar residues" evidence="1">
    <location>
        <begin position="154"/>
        <end position="171"/>
    </location>
</feature>
<gene>
    <name evidence="2" type="ORF">B7P43_G07789</name>
</gene>
<feature type="region of interest" description="Disordered" evidence="1">
    <location>
        <begin position="153"/>
        <end position="222"/>
    </location>
</feature>
<feature type="region of interest" description="Disordered" evidence="1">
    <location>
        <begin position="1"/>
        <end position="20"/>
    </location>
</feature>
<feature type="region of interest" description="Disordered" evidence="1">
    <location>
        <begin position="99"/>
        <end position="138"/>
    </location>
</feature>
<feature type="compositionally biased region" description="Polar residues" evidence="1">
    <location>
        <begin position="192"/>
        <end position="219"/>
    </location>
</feature>
<organism evidence="2 3">
    <name type="scientific">Cryptotermes secundus</name>
    <dbReference type="NCBI Taxonomy" id="105785"/>
    <lineage>
        <taxon>Eukaryota</taxon>
        <taxon>Metazoa</taxon>
        <taxon>Ecdysozoa</taxon>
        <taxon>Arthropoda</taxon>
        <taxon>Hexapoda</taxon>
        <taxon>Insecta</taxon>
        <taxon>Pterygota</taxon>
        <taxon>Neoptera</taxon>
        <taxon>Polyneoptera</taxon>
        <taxon>Dictyoptera</taxon>
        <taxon>Blattodea</taxon>
        <taxon>Blattoidea</taxon>
        <taxon>Termitoidae</taxon>
        <taxon>Kalotermitidae</taxon>
        <taxon>Cryptotermitinae</taxon>
        <taxon>Cryptotermes</taxon>
    </lineage>
</organism>
<name>A0A2J7PJL1_9NEOP</name>
<feature type="non-terminal residue" evidence="2">
    <location>
        <position position="284"/>
    </location>
</feature>
<proteinExistence type="predicted"/>
<feature type="compositionally biased region" description="Basic and acidic residues" evidence="1">
    <location>
        <begin position="172"/>
        <end position="191"/>
    </location>
</feature>
<evidence type="ECO:0000313" key="2">
    <source>
        <dbReference type="EMBL" id="PNF16499.1"/>
    </source>
</evidence>
<feature type="region of interest" description="Disordered" evidence="1">
    <location>
        <begin position="250"/>
        <end position="269"/>
    </location>
</feature>
<keyword evidence="3" id="KW-1185">Reference proteome</keyword>
<dbReference type="EMBL" id="NEVH01024947">
    <property type="protein sequence ID" value="PNF16499.1"/>
    <property type="molecule type" value="Genomic_DNA"/>
</dbReference>
<feature type="compositionally biased region" description="Polar residues" evidence="1">
    <location>
        <begin position="104"/>
        <end position="115"/>
    </location>
</feature>
<sequence>MAGGIPSPVMEHNAGSSGDEVEIENRAVIPKPDEAQSPHEVAEGPVEYITTKVQAQQPFSRKGKMAPFINANKCVSEAARTKDLFSSKKRNFEDMQEIAKKTKGPTSTMKPNLQSLPVHPKKQQTLEVQDQTDRSNKAEMKHVYACQKFKTTCKDNNNVPEMTKVQQNQSTKPKDNSLQKSAFSEHKEKMVNDSSQLSQTNSLPNQSGSHSKPSTQCSHHSQECGNVYKKKHAHNCSKRTQDSNIHQDTITQKTGSQSQCSQTALSQPGPELSLKERLLWLQKR</sequence>
<reference evidence="2 3" key="1">
    <citation type="submission" date="2017-12" db="EMBL/GenBank/DDBJ databases">
        <title>Hemimetabolous genomes reveal molecular basis of termite eusociality.</title>
        <authorList>
            <person name="Harrison M.C."/>
            <person name="Jongepier E."/>
            <person name="Robertson H.M."/>
            <person name="Arning N."/>
            <person name="Bitard-Feildel T."/>
            <person name="Chao H."/>
            <person name="Childers C.P."/>
            <person name="Dinh H."/>
            <person name="Doddapaneni H."/>
            <person name="Dugan S."/>
            <person name="Gowin J."/>
            <person name="Greiner C."/>
            <person name="Han Y."/>
            <person name="Hu H."/>
            <person name="Hughes D.S.T."/>
            <person name="Huylmans A.-K."/>
            <person name="Kemena C."/>
            <person name="Kremer L.P.M."/>
            <person name="Lee S.L."/>
            <person name="Lopez-Ezquerra A."/>
            <person name="Mallet L."/>
            <person name="Monroy-Kuhn J.M."/>
            <person name="Moser A."/>
            <person name="Murali S.C."/>
            <person name="Muzny D.M."/>
            <person name="Otani S."/>
            <person name="Piulachs M.-D."/>
            <person name="Poelchau M."/>
            <person name="Qu J."/>
            <person name="Schaub F."/>
            <person name="Wada-Katsumata A."/>
            <person name="Worley K.C."/>
            <person name="Xie Q."/>
            <person name="Ylla G."/>
            <person name="Poulsen M."/>
            <person name="Gibbs R.A."/>
            <person name="Schal C."/>
            <person name="Richards S."/>
            <person name="Belles X."/>
            <person name="Korb J."/>
            <person name="Bornberg-Bauer E."/>
        </authorList>
    </citation>
    <scope>NUCLEOTIDE SEQUENCE [LARGE SCALE GENOMIC DNA]</scope>
    <source>
        <tissue evidence="2">Whole body</tissue>
    </source>
</reference>
<dbReference type="AlphaFoldDB" id="A0A2J7PJL1"/>
<evidence type="ECO:0000256" key="1">
    <source>
        <dbReference type="SAM" id="MobiDB-lite"/>
    </source>
</evidence>
<dbReference type="OrthoDB" id="757982at2759"/>